<protein>
    <submittedName>
        <fullName evidence="3">Uncharacterized protein</fullName>
    </submittedName>
</protein>
<name>A0A915I7P5_ROMCU</name>
<feature type="compositionally biased region" description="Polar residues" evidence="1">
    <location>
        <begin position="68"/>
        <end position="77"/>
    </location>
</feature>
<accession>A0A915I7P5</accession>
<dbReference type="WBParaSite" id="nRc.2.0.1.t09349-RA">
    <property type="protein sequence ID" value="nRc.2.0.1.t09349-RA"/>
    <property type="gene ID" value="nRc.2.0.1.g09349"/>
</dbReference>
<proteinExistence type="predicted"/>
<sequence>MFTLLIIQNCTLDDFAQSFVVVYGRNFDPDDAAQSVGWVKNLKKLTDESRVIQKYTSISPAGGDDGQCRNNPASNWQAPKRRRNGGTQTYLPVLCMASRLVCL</sequence>
<reference evidence="3" key="1">
    <citation type="submission" date="2022-11" db="UniProtKB">
        <authorList>
            <consortium name="WormBaseParasite"/>
        </authorList>
    </citation>
    <scope>IDENTIFICATION</scope>
</reference>
<evidence type="ECO:0000313" key="2">
    <source>
        <dbReference type="Proteomes" id="UP000887565"/>
    </source>
</evidence>
<organism evidence="2 3">
    <name type="scientific">Romanomermis culicivorax</name>
    <name type="common">Nematode worm</name>
    <dbReference type="NCBI Taxonomy" id="13658"/>
    <lineage>
        <taxon>Eukaryota</taxon>
        <taxon>Metazoa</taxon>
        <taxon>Ecdysozoa</taxon>
        <taxon>Nematoda</taxon>
        <taxon>Enoplea</taxon>
        <taxon>Dorylaimia</taxon>
        <taxon>Mermithida</taxon>
        <taxon>Mermithoidea</taxon>
        <taxon>Mermithidae</taxon>
        <taxon>Romanomermis</taxon>
    </lineage>
</organism>
<keyword evidence="2" id="KW-1185">Reference proteome</keyword>
<evidence type="ECO:0000256" key="1">
    <source>
        <dbReference type="SAM" id="MobiDB-lite"/>
    </source>
</evidence>
<evidence type="ECO:0000313" key="3">
    <source>
        <dbReference type="WBParaSite" id="nRc.2.0.1.t09349-RA"/>
    </source>
</evidence>
<feature type="region of interest" description="Disordered" evidence="1">
    <location>
        <begin position="62"/>
        <end position="85"/>
    </location>
</feature>
<dbReference type="AlphaFoldDB" id="A0A915I7P5"/>
<dbReference type="Proteomes" id="UP000887565">
    <property type="component" value="Unplaced"/>
</dbReference>